<name>A0A6H5IDG0_9HYME</name>
<dbReference type="InterPro" id="IPR036770">
    <property type="entry name" value="Ankyrin_rpt-contain_sf"/>
</dbReference>
<dbReference type="PANTHER" id="PTHR24126:SF14">
    <property type="entry name" value="ANK_REP_REGION DOMAIN-CONTAINING PROTEIN"/>
    <property type="match status" value="1"/>
</dbReference>
<feature type="repeat" description="ANK" evidence="3">
    <location>
        <begin position="171"/>
        <end position="203"/>
    </location>
</feature>
<dbReference type="PROSITE" id="PS50297">
    <property type="entry name" value="ANK_REP_REGION"/>
    <property type="match status" value="3"/>
</dbReference>
<keyword evidence="5" id="KW-1185">Reference proteome</keyword>
<keyword evidence="2 3" id="KW-0040">ANK repeat</keyword>
<dbReference type="EMBL" id="CADCXV010000708">
    <property type="protein sequence ID" value="CAB0033429.1"/>
    <property type="molecule type" value="Genomic_DNA"/>
</dbReference>
<sequence length="458" mass="53190">MSFSMEIFKSLREKVNWGLERDRRQFLKEVDVIINDWDGPAPDLRGIFRSEEIESLCHDFITKSWPSDPFYYQGERFIRFMIVSGYKDEPEEDEKNGVTWLYRTTPIHLAARHNCYFLVEYLFHIYYRLDVNYTDEDGLSHFHAACLTGRDRIVEKFLELGQDPNVVWRETGNTPLHLALEYYQPRVITLLLNRGVHPNFANRDGSTPLHLICKTQHFYKAARDPDLAELFFKINEEIHHQKVEVDAVDRQGNTPLHLAATFNNQHLIELLLMRGANPNSANAEGLTPLHFICKSGDASRVEMLFAFCFDIGKTVQIDARDNQGWTPLQWAVSRLAMNVANQLLDLGADMSGFVFPDESLFADHVEQWRDFDDFFKFKLGAGLLTCVEFLEQRGYRLDPSGAITIEKLFTKYGLFPERGDLETHWYDEEEFAIWVDGHDVLRLSPEESAQCLSFLNQL</sequence>
<organism evidence="4 5">
    <name type="scientific">Trichogramma brassicae</name>
    <dbReference type="NCBI Taxonomy" id="86971"/>
    <lineage>
        <taxon>Eukaryota</taxon>
        <taxon>Metazoa</taxon>
        <taxon>Ecdysozoa</taxon>
        <taxon>Arthropoda</taxon>
        <taxon>Hexapoda</taxon>
        <taxon>Insecta</taxon>
        <taxon>Pterygota</taxon>
        <taxon>Neoptera</taxon>
        <taxon>Endopterygota</taxon>
        <taxon>Hymenoptera</taxon>
        <taxon>Apocrita</taxon>
        <taxon>Proctotrupomorpha</taxon>
        <taxon>Chalcidoidea</taxon>
        <taxon>Trichogrammatidae</taxon>
        <taxon>Trichogramma</taxon>
    </lineage>
</organism>
<dbReference type="SUPFAM" id="SSF48403">
    <property type="entry name" value="Ankyrin repeat"/>
    <property type="match status" value="1"/>
</dbReference>
<reference evidence="4 5" key="1">
    <citation type="submission" date="2020-02" db="EMBL/GenBank/DDBJ databases">
        <authorList>
            <person name="Ferguson B K."/>
        </authorList>
    </citation>
    <scope>NUCLEOTIDE SEQUENCE [LARGE SCALE GENOMIC DNA]</scope>
</reference>
<dbReference type="AlphaFoldDB" id="A0A6H5IDG0"/>
<proteinExistence type="predicted"/>
<dbReference type="OrthoDB" id="616263at2759"/>
<dbReference type="SMART" id="SM00248">
    <property type="entry name" value="ANK"/>
    <property type="match status" value="7"/>
</dbReference>
<dbReference type="InterPro" id="IPR002110">
    <property type="entry name" value="Ankyrin_rpt"/>
</dbReference>
<gene>
    <name evidence="4" type="ORF">TBRA_LOCUS5338</name>
</gene>
<dbReference type="Proteomes" id="UP000479190">
    <property type="component" value="Unassembled WGS sequence"/>
</dbReference>
<protein>
    <submittedName>
        <fullName evidence="4">Uncharacterized protein</fullName>
    </submittedName>
</protein>
<accession>A0A6H5IDG0</accession>
<dbReference type="PANTHER" id="PTHR24126">
    <property type="entry name" value="ANKYRIN REPEAT, PH AND SEC7 DOMAIN CONTAINING PROTEIN SECG-RELATED"/>
    <property type="match status" value="1"/>
</dbReference>
<evidence type="ECO:0000256" key="2">
    <source>
        <dbReference type="ARBA" id="ARBA00023043"/>
    </source>
</evidence>
<keyword evidence="1" id="KW-0677">Repeat</keyword>
<feature type="repeat" description="ANK" evidence="3">
    <location>
        <begin position="323"/>
        <end position="351"/>
    </location>
</feature>
<evidence type="ECO:0000256" key="1">
    <source>
        <dbReference type="ARBA" id="ARBA00022737"/>
    </source>
</evidence>
<evidence type="ECO:0000313" key="5">
    <source>
        <dbReference type="Proteomes" id="UP000479190"/>
    </source>
</evidence>
<evidence type="ECO:0000256" key="3">
    <source>
        <dbReference type="PROSITE-ProRule" id="PRU00023"/>
    </source>
</evidence>
<dbReference type="Gene3D" id="1.25.40.20">
    <property type="entry name" value="Ankyrin repeat-containing domain"/>
    <property type="match status" value="2"/>
</dbReference>
<feature type="repeat" description="ANK" evidence="3">
    <location>
        <begin position="251"/>
        <end position="283"/>
    </location>
</feature>
<dbReference type="Pfam" id="PF12796">
    <property type="entry name" value="Ank_2"/>
    <property type="match status" value="2"/>
</dbReference>
<dbReference type="PROSITE" id="PS50088">
    <property type="entry name" value="ANK_REPEAT"/>
    <property type="match status" value="3"/>
</dbReference>
<evidence type="ECO:0000313" key="4">
    <source>
        <dbReference type="EMBL" id="CAB0033429.1"/>
    </source>
</evidence>